<keyword evidence="5 6" id="KW-0472">Membrane</keyword>
<evidence type="ECO:0000256" key="3">
    <source>
        <dbReference type="ARBA" id="ARBA00022692"/>
    </source>
</evidence>
<dbReference type="AlphaFoldDB" id="A0A7T1T8W5"/>
<gene>
    <name evidence="8" type="ORF">G4Z16_21365</name>
</gene>
<evidence type="ECO:0000256" key="2">
    <source>
        <dbReference type="ARBA" id="ARBA00009399"/>
    </source>
</evidence>
<dbReference type="Pfam" id="PF04138">
    <property type="entry name" value="GtrA_DPMS_TM"/>
    <property type="match status" value="1"/>
</dbReference>
<dbReference type="EMBL" id="CP048882">
    <property type="protein sequence ID" value="QPP08523.1"/>
    <property type="molecule type" value="Genomic_DNA"/>
</dbReference>
<dbReference type="GO" id="GO:0000271">
    <property type="term" value="P:polysaccharide biosynthetic process"/>
    <property type="evidence" value="ECO:0007669"/>
    <property type="project" value="InterPro"/>
</dbReference>
<dbReference type="InterPro" id="IPR051401">
    <property type="entry name" value="GtrA_CellWall_Glycosyl"/>
</dbReference>
<sequence>MGDWSALRTLRRLRTRLERLVREAAKFGTVGAVGFLVNVAVFNLCIHTLQLAPIRSGVISQVVAIGTNYLGNRYWTYRHTDKRRIRRETVLFFFFSGVALVIENAVLAVSHYGLGYTSPLADNIAKNVIGLGIGTVFRFWTYRTWVFRSGSGRIFARSASADALAAEKERENRRMMLK</sequence>
<keyword evidence="9" id="KW-1185">Reference proteome</keyword>
<evidence type="ECO:0000313" key="8">
    <source>
        <dbReference type="EMBL" id="QPP08523.1"/>
    </source>
</evidence>
<feature type="transmembrane region" description="Helical" evidence="6">
    <location>
        <begin position="20"/>
        <end position="42"/>
    </location>
</feature>
<evidence type="ECO:0000259" key="7">
    <source>
        <dbReference type="Pfam" id="PF04138"/>
    </source>
</evidence>
<reference evidence="9" key="1">
    <citation type="submission" date="2020-02" db="EMBL/GenBank/DDBJ databases">
        <title>Streptomyces sp. ASO4wet.</title>
        <authorList>
            <person name="Risdian C."/>
            <person name="Landwehr W."/>
            <person name="Schupp P."/>
            <person name="Wink J."/>
        </authorList>
    </citation>
    <scope>NUCLEOTIDE SEQUENCE [LARGE SCALE GENOMIC DNA]</scope>
    <source>
        <strain evidence="9">ASO4wet</strain>
    </source>
</reference>
<keyword evidence="3 6" id="KW-0812">Transmembrane</keyword>
<evidence type="ECO:0000256" key="1">
    <source>
        <dbReference type="ARBA" id="ARBA00004141"/>
    </source>
</evidence>
<feature type="transmembrane region" description="Helical" evidence="6">
    <location>
        <begin position="54"/>
        <end position="71"/>
    </location>
</feature>
<comment type="subcellular location">
    <subcellularLocation>
        <location evidence="1">Membrane</location>
        <topology evidence="1">Multi-pass membrane protein</topology>
    </subcellularLocation>
</comment>
<accession>A0A7T1T8W5</accession>
<keyword evidence="4 6" id="KW-1133">Transmembrane helix</keyword>
<dbReference type="PANTHER" id="PTHR38459">
    <property type="entry name" value="PROPHAGE BACTOPRENOL-LINKED GLUCOSE TRANSLOCASE HOMOLOG"/>
    <property type="match status" value="1"/>
</dbReference>
<organism evidence="8 9">
    <name type="scientific">Streptomyces bathyalis</name>
    <dbReference type="NCBI Taxonomy" id="2710756"/>
    <lineage>
        <taxon>Bacteria</taxon>
        <taxon>Bacillati</taxon>
        <taxon>Actinomycetota</taxon>
        <taxon>Actinomycetes</taxon>
        <taxon>Kitasatosporales</taxon>
        <taxon>Streptomycetaceae</taxon>
        <taxon>Streptomyces</taxon>
    </lineage>
</organism>
<comment type="similarity">
    <text evidence="2">Belongs to the GtrA family.</text>
</comment>
<name>A0A7T1T8W5_9ACTN</name>
<feature type="transmembrane region" description="Helical" evidence="6">
    <location>
        <begin position="91"/>
        <end position="112"/>
    </location>
</feature>
<dbReference type="RefSeq" id="WP_197352319.1">
    <property type="nucleotide sequence ID" value="NZ_CP048882.1"/>
</dbReference>
<feature type="transmembrane region" description="Helical" evidence="6">
    <location>
        <begin position="124"/>
        <end position="141"/>
    </location>
</feature>
<dbReference type="InterPro" id="IPR007267">
    <property type="entry name" value="GtrA_DPMS_TM"/>
</dbReference>
<evidence type="ECO:0000256" key="4">
    <source>
        <dbReference type="ARBA" id="ARBA00022989"/>
    </source>
</evidence>
<dbReference type="KEGG" id="sbat:G4Z16_21365"/>
<proteinExistence type="inferred from homology"/>
<evidence type="ECO:0000313" key="9">
    <source>
        <dbReference type="Proteomes" id="UP000595046"/>
    </source>
</evidence>
<dbReference type="Proteomes" id="UP000595046">
    <property type="component" value="Chromosome"/>
</dbReference>
<evidence type="ECO:0000256" key="6">
    <source>
        <dbReference type="SAM" id="Phobius"/>
    </source>
</evidence>
<dbReference type="PANTHER" id="PTHR38459:SF1">
    <property type="entry name" value="PROPHAGE BACTOPRENOL-LINKED GLUCOSE TRANSLOCASE HOMOLOG"/>
    <property type="match status" value="1"/>
</dbReference>
<dbReference type="GO" id="GO:0005886">
    <property type="term" value="C:plasma membrane"/>
    <property type="evidence" value="ECO:0007669"/>
    <property type="project" value="TreeGrafter"/>
</dbReference>
<feature type="domain" description="GtrA/DPMS transmembrane" evidence="7">
    <location>
        <begin position="26"/>
        <end position="147"/>
    </location>
</feature>
<protein>
    <submittedName>
        <fullName evidence="8">GtrA family protein</fullName>
    </submittedName>
</protein>
<evidence type="ECO:0000256" key="5">
    <source>
        <dbReference type="ARBA" id="ARBA00023136"/>
    </source>
</evidence>